<gene>
    <name evidence="7" type="ORF">GCM10023342_25850</name>
</gene>
<dbReference type="PANTHER" id="PTHR30124">
    <property type="entry name" value="MEMBRANE-BOUND LYTIC MUREIN TRANSGLYCOSYLASE A"/>
    <property type="match status" value="1"/>
</dbReference>
<keyword evidence="8" id="KW-1185">Reference proteome</keyword>
<comment type="caution">
    <text evidence="7">The sequence shown here is derived from an EMBL/GenBank/DDBJ whole genome shotgun (WGS) entry which is preliminary data.</text>
</comment>
<evidence type="ECO:0000313" key="8">
    <source>
        <dbReference type="Proteomes" id="UP001500074"/>
    </source>
</evidence>
<dbReference type="Gene3D" id="2.40.40.10">
    <property type="entry name" value="RlpA-like domain"/>
    <property type="match status" value="2"/>
</dbReference>
<evidence type="ECO:0000256" key="4">
    <source>
        <dbReference type="ARBA" id="ARBA00023316"/>
    </source>
</evidence>
<evidence type="ECO:0000313" key="7">
    <source>
        <dbReference type="EMBL" id="GAA5177545.1"/>
    </source>
</evidence>
<keyword evidence="4" id="KW-0961">Cell wall biogenesis/degradation</keyword>
<dbReference type="InterPro" id="IPR010611">
    <property type="entry name" value="3D_dom"/>
</dbReference>
<dbReference type="CDD" id="cd14485">
    <property type="entry name" value="mltA_like_LT_A"/>
    <property type="match status" value="1"/>
</dbReference>
<dbReference type="PANTHER" id="PTHR30124:SF0">
    <property type="entry name" value="MEMBRANE-BOUND LYTIC MUREIN TRANSGLYCOSYLASE A"/>
    <property type="match status" value="1"/>
</dbReference>
<evidence type="ECO:0000256" key="3">
    <source>
        <dbReference type="ARBA" id="ARBA00023239"/>
    </source>
</evidence>
<dbReference type="PIRSF" id="PIRSF019422">
    <property type="entry name" value="MltA"/>
    <property type="match status" value="1"/>
</dbReference>
<evidence type="ECO:0000259" key="6">
    <source>
        <dbReference type="SMART" id="SM00925"/>
    </source>
</evidence>
<dbReference type="CDD" id="cd14668">
    <property type="entry name" value="mlta_B"/>
    <property type="match status" value="1"/>
</dbReference>
<proteinExistence type="predicted"/>
<evidence type="ECO:0000256" key="2">
    <source>
        <dbReference type="ARBA" id="ARBA00012587"/>
    </source>
</evidence>
<dbReference type="EC" id="4.2.2.n1" evidence="2"/>
<dbReference type="RefSeq" id="WP_051907548.1">
    <property type="nucleotide sequence ID" value="NZ_BAABKI010000026.1"/>
</dbReference>
<dbReference type="Pfam" id="PF06725">
    <property type="entry name" value="3D"/>
    <property type="match status" value="1"/>
</dbReference>
<comment type="catalytic activity">
    <reaction evidence="1">
        <text>Exolytic cleavage of the (1-&gt;4)-beta-glycosidic linkage between N-acetylmuramic acid (MurNAc) and N-acetylglucosamine (GlcNAc) residues in peptidoglycan, from either the reducing or the non-reducing ends of the peptidoglycan chains, with concomitant formation of a 1,6-anhydrobond in the MurNAc residue.</text>
        <dbReference type="EC" id="4.2.2.n1"/>
    </reaction>
</comment>
<evidence type="ECO:0000256" key="1">
    <source>
        <dbReference type="ARBA" id="ARBA00001420"/>
    </source>
</evidence>
<organism evidence="7 8">
    <name type="scientific">Modicisalibacter zincidurans</name>
    <dbReference type="NCBI Taxonomy" id="1178777"/>
    <lineage>
        <taxon>Bacteria</taxon>
        <taxon>Pseudomonadati</taxon>
        <taxon>Pseudomonadota</taxon>
        <taxon>Gammaproteobacteria</taxon>
        <taxon>Oceanospirillales</taxon>
        <taxon>Halomonadaceae</taxon>
        <taxon>Modicisalibacter</taxon>
    </lineage>
</organism>
<dbReference type="SMART" id="SM00925">
    <property type="entry name" value="MltA"/>
    <property type="match status" value="1"/>
</dbReference>
<reference evidence="8" key="1">
    <citation type="journal article" date="2019" name="Int. J. Syst. Evol. Microbiol.">
        <title>The Global Catalogue of Microorganisms (GCM) 10K type strain sequencing project: providing services to taxonomists for standard genome sequencing and annotation.</title>
        <authorList>
            <consortium name="The Broad Institute Genomics Platform"/>
            <consortium name="The Broad Institute Genome Sequencing Center for Infectious Disease"/>
            <person name="Wu L."/>
            <person name="Ma J."/>
        </authorList>
    </citation>
    <scope>NUCLEOTIDE SEQUENCE [LARGE SCALE GENOMIC DNA]</scope>
    <source>
        <strain evidence="8">JCM 18472</strain>
    </source>
</reference>
<dbReference type="InterPro" id="IPR026044">
    <property type="entry name" value="MltA"/>
</dbReference>
<feature type="domain" description="Lytic transglycosylase MltA" evidence="6">
    <location>
        <begin position="83"/>
        <end position="218"/>
    </location>
</feature>
<protein>
    <recommendedName>
        <fullName evidence="2">peptidoglycan lytic exotransglycosylase</fullName>
        <ecNumber evidence="2">4.2.2.n1</ecNumber>
    </recommendedName>
    <alternativeName>
        <fullName evidence="5">Murein hydrolase A</fullName>
    </alternativeName>
</protein>
<sequence>MSWQALPGWPQDNAISAWSAFRASCTRLADKPAWSGVCADARRVDPLDNRAIIRFFEQRFAPYLMINDDGSTTGTITGYYEPRLQGSLQRHGRYQIPLYRLPAAWAQTPGKTRPPRAELLASGVLRGQELVWVDDPVEAAYLQIQGSGRVELAEGGMMRVGFAGTNNQPFRSFARALIDRGEITPGEATLAGIRDWARRNPQQAESALDVNPRMVFFQSRGIDPQATSEGPVGALGVPLTSQRSLAVDPSRIPLGAPVFLATTQPLSEEPLRRLMVAQDTGSAIKGSVRADFFWGYGDEAGENAGRMKQPGKIWVLMPRTR</sequence>
<dbReference type="EMBL" id="BAABKI010000026">
    <property type="protein sequence ID" value="GAA5177545.1"/>
    <property type="molecule type" value="Genomic_DNA"/>
</dbReference>
<dbReference type="SUPFAM" id="SSF50685">
    <property type="entry name" value="Barwin-like endoglucanases"/>
    <property type="match status" value="1"/>
</dbReference>
<evidence type="ECO:0000256" key="5">
    <source>
        <dbReference type="ARBA" id="ARBA00030918"/>
    </source>
</evidence>
<name>A0ABP9RGV9_9GAMM</name>
<keyword evidence="3" id="KW-0456">Lyase</keyword>
<dbReference type="InterPro" id="IPR036908">
    <property type="entry name" value="RlpA-like_sf"/>
</dbReference>
<dbReference type="InterPro" id="IPR005300">
    <property type="entry name" value="MltA_B"/>
</dbReference>
<dbReference type="Proteomes" id="UP001500074">
    <property type="component" value="Unassembled WGS sequence"/>
</dbReference>
<dbReference type="Pfam" id="PF03562">
    <property type="entry name" value="MltA"/>
    <property type="match status" value="1"/>
</dbReference>
<accession>A0ABP9RGV9</accession>